<evidence type="ECO:0000256" key="3">
    <source>
        <dbReference type="ARBA" id="ARBA00022842"/>
    </source>
</evidence>
<organism evidence="5 6">
    <name type="scientific">Calditerricola satsumensis</name>
    <dbReference type="NCBI Taxonomy" id="373054"/>
    <lineage>
        <taxon>Bacteria</taxon>
        <taxon>Bacillati</taxon>
        <taxon>Bacillota</taxon>
        <taxon>Bacilli</taxon>
        <taxon>Bacillales</taxon>
        <taxon>Bacillaceae</taxon>
        <taxon>Calditerricola</taxon>
    </lineage>
</organism>
<gene>
    <name evidence="5" type="ORF">GCM10007043_19980</name>
</gene>
<dbReference type="Proteomes" id="UP000637720">
    <property type="component" value="Unassembled WGS sequence"/>
</dbReference>
<proteinExistence type="predicted"/>
<keyword evidence="3" id="KW-0460">Magnesium</keyword>
<evidence type="ECO:0000256" key="2">
    <source>
        <dbReference type="ARBA" id="ARBA00022801"/>
    </source>
</evidence>
<name>A0A8J3BIE8_9BACI</name>
<evidence type="ECO:0000259" key="4">
    <source>
        <dbReference type="Pfam" id="PF04167"/>
    </source>
</evidence>
<keyword evidence="6" id="KW-1185">Reference proteome</keyword>
<dbReference type="InterPro" id="IPR007295">
    <property type="entry name" value="DUF402"/>
</dbReference>
<dbReference type="Gene3D" id="2.40.380.10">
    <property type="entry name" value="FomD-like"/>
    <property type="match status" value="1"/>
</dbReference>
<dbReference type="EMBL" id="BMOF01000050">
    <property type="protein sequence ID" value="GGK05949.1"/>
    <property type="molecule type" value="Genomic_DNA"/>
</dbReference>
<dbReference type="GO" id="GO:0016787">
    <property type="term" value="F:hydrolase activity"/>
    <property type="evidence" value="ECO:0007669"/>
    <property type="project" value="UniProtKB-KW"/>
</dbReference>
<dbReference type="SUPFAM" id="SSF159234">
    <property type="entry name" value="FomD-like"/>
    <property type="match status" value="1"/>
</dbReference>
<feature type="domain" description="DUF402" evidence="4">
    <location>
        <begin position="18"/>
        <end position="155"/>
    </location>
</feature>
<sequence length="185" mass="21896">MKVPRPGTVITIESYKHDGTRHRTWDKTLVLHNGRRLIGGNDRVLVTEADGRQWITREPAICTFTRGDWFNTIAMLREDGVYYYCNLGSPFRWKNGVLTYIDYDLDVKVYPDFTYVVLDEDEFEENRRRMGYPDAVVRHVYQGLRRLKQLIHHRKGPFQPGYVEKWFARYLAHLSGVDRDSLPRT</sequence>
<dbReference type="AlphaFoldDB" id="A0A8J3BIE8"/>
<reference evidence="5" key="1">
    <citation type="journal article" date="2014" name="Int. J. Syst. Evol. Microbiol.">
        <title>Complete genome sequence of Corynebacterium casei LMG S-19264T (=DSM 44701T), isolated from a smear-ripened cheese.</title>
        <authorList>
            <consortium name="US DOE Joint Genome Institute (JGI-PGF)"/>
            <person name="Walter F."/>
            <person name="Albersmeier A."/>
            <person name="Kalinowski J."/>
            <person name="Ruckert C."/>
        </authorList>
    </citation>
    <scope>NUCLEOTIDE SEQUENCE</scope>
    <source>
        <strain evidence="5">JCM 14719</strain>
    </source>
</reference>
<dbReference type="RefSeq" id="WP_054671566.1">
    <property type="nucleotide sequence ID" value="NZ_BMOF01000050.1"/>
</dbReference>
<dbReference type="PANTHER" id="PTHR39159:SF1">
    <property type="entry name" value="UPF0374 PROTEIN YGAC"/>
    <property type="match status" value="1"/>
</dbReference>
<dbReference type="NCBIfam" id="NF010183">
    <property type="entry name" value="PRK13662.1"/>
    <property type="match status" value="1"/>
</dbReference>
<dbReference type="InterPro" id="IPR035930">
    <property type="entry name" value="FomD-like_sf"/>
</dbReference>
<dbReference type="PANTHER" id="PTHR39159">
    <property type="match status" value="1"/>
</dbReference>
<evidence type="ECO:0000256" key="1">
    <source>
        <dbReference type="ARBA" id="ARBA00022723"/>
    </source>
</evidence>
<dbReference type="InterPro" id="IPR050212">
    <property type="entry name" value="Ntdp-like"/>
</dbReference>
<keyword evidence="1" id="KW-0479">Metal-binding</keyword>
<keyword evidence="2" id="KW-0378">Hydrolase</keyword>
<dbReference type="InterPro" id="IPR016882">
    <property type="entry name" value="SA1684"/>
</dbReference>
<protein>
    <submittedName>
        <fullName evidence="5">UPF0374 protein</fullName>
    </submittedName>
</protein>
<evidence type="ECO:0000313" key="5">
    <source>
        <dbReference type="EMBL" id="GGK05949.1"/>
    </source>
</evidence>
<accession>A0A8J3BIE8</accession>
<dbReference type="GO" id="GO:0046872">
    <property type="term" value="F:metal ion binding"/>
    <property type="evidence" value="ECO:0007669"/>
    <property type="project" value="UniProtKB-KW"/>
</dbReference>
<dbReference type="PIRSF" id="PIRSF028345">
    <property type="entry name" value="UCP028345"/>
    <property type="match status" value="1"/>
</dbReference>
<evidence type="ECO:0000313" key="6">
    <source>
        <dbReference type="Proteomes" id="UP000637720"/>
    </source>
</evidence>
<dbReference type="Pfam" id="PF04167">
    <property type="entry name" value="DUF402"/>
    <property type="match status" value="1"/>
</dbReference>
<reference evidence="5" key="2">
    <citation type="submission" date="2020-09" db="EMBL/GenBank/DDBJ databases">
        <authorList>
            <person name="Sun Q."/>
            <person name="Ohkuma M."/>
        </authorList>
    </citation>
    <scope>NUCLEOTIDE SEQUENCE</scope>
    <source>
        <strain evidence="5">JCM 14719</strain>
    </source>
</reference>
<comment type="caution">
    <text evidence="5">The sequence shown here is derived from an EMBL/GenBank/DDBJ whole genome shotgun (WGS) entry which is preliminary data.</text>
</comment>